<gene>
    <name evidence="1" type="ORF">OESDEN_12311</name>
</gene>
<keyword evidence="2" id="KW-1185">Reference proteome</keyword>
<dbReference type="Proteomes" id="UP000053660">
    <property type="component" value="Unassembled WGS sequence"/>
</dbReference>
<evidence type="ECO:0000313" key="2">
    <source>
        <dbReference type="Proteomes" id="UP000053660"/>
    </source>
</evidence>
<proteinExistence type="predicted"/>
<evidence type="ECO:0000313" key="1">
    <source>
        <dbReference type="EMBL" id="KHJ87900.1"/>
    </source>
</evidence>
<reference evidence="1 2" key="1">
    <citation type="submission" date="2014-03" db="EMBL/GenBank/DDBJ databases">
        <title>Draft genome of the hookworm Oesophagostomum dentatum.</title>
        <authorList>
            <person name="Mitreva M."/>
        </authorList>
    </citation>
    <scope>NUCLEOTIDE SEQUENCE [LARGE SCALE GENOMIC DNA]</scope>
    <source>
        <strain evidence="1 2">OD-Hann</strain>
    </source>
</reference>
<dbReference type="AlphaFoldDB" id="A0A0B1SXG4"/>
<sequence length="72" mass="8624">MNRTFRGYMHFCKLSGKCPDIEWLTAQHRVKCGGTKASLQRYDEMRREIGEMLSRRAKEEKSRAKRAFQEFH</sequence>
<organism evidence="1 2">
    <name type="scientific">Oesophagostomum dentatum</name>
    <name type="common">Nodular worm</name>
    <dbReference type="NCBI Taxonomy" id="61180"/>
    <lineage>
        <taxon>Eukaryota</taxon>
        <taxon>Metazoa</taxon>
        <taxon>Ecdysozoa</taxon>
        <taxon>Nematoda</taxon>
        <taxon>Chromadorea</taxon>
        <taxon>Rhabditida</taxon>
        <taxon>Rhabditina</taxon>
        <taxon>Rhabditomorpha</taxon>
        <taxon>Strongyloidea</taxon>
        <taxon>Strongylidae</taxon>
        <taxon>Oesophagostomum</taxon>
    </lineage>
</organism>
<dbReference type="EMBL" id="KN556800">
    <property type="protein sequence ID" value="KHJ87900.1"/>
    <property type="molecule type" value="Genomic_DNA"/>
</dbReference>
<protein>
    <submittedName>
        <fullName evidence="1">Uncharacterized protein</fullName>
    </submittedName>
</protein>
<name>A0A0B1SXG4_OESDE</name>
<accession>A0A0B1SXG4</accession>